<dbReference type="AlphaFoldDB" id="A0A9P4HWQ0"/>
<feature type="domain" description="Gfd2/YDR514C-like C-terminal" evidence="2">
    <location>
        <begin position="83"/>
        <end position="179"/>
    </location>
</feature>
<evidence type="ECO:0000259" key="2">
    <source>
        <dbReference type="Pfam" id="PF21762"/>
    </source>
</evidence>
<evidence type="ECO:0000256" key="1">
    <source>
        <dbReference type="SAM" id="MobiDB-lite"/>
    </source>
</evidence>
<dbReference type="PANTHER" id="PTHR28083:SF1">
    <property type="entry name" value="GOOD FOR FULL DBP5 ACTIVITY PROTEIN 2"/>
    <property type="match status" value="1"/>
</dbReference>
<accession>A0A9P4HWQ0</accession>
<proteinExistence type="predicted"/>
<dbReference type="GO" id="GO:0005634">
    <property type="term" value="C:nucleus"/>
    <property type="evidence" value="ECO:0007669"/>
    <property type="project" value="TreeGrafter"/>
</dbReference>
<dbReference type="Gene3D" id="3.30.420.10">
    <property type="entry name" value="Ribonuclease H-like superfamily/Ribonuclease H"/>
    <property type="match status" value="1"/>
</dbReference>
<dbReference type="InterPro" id="IPR040151">
    <property type="entry name" value="Gfd2/YDR514C-like"/>
</dbReference>
<feature type="region of interest" description="Disordered" evidence="1">
    <location>
        <begin position="440"/>
        <end position="473"/>
    </location>
</feature>
<feature type="compositionally biased region" description="Polar residues" evidence="1">
    <location>
        <begin position="1"/>
        <end position="10"/>
    </location>
</feature>
<feature type="compositionally biased region" description="Basic residues" evidence="1">
    <location>
        <begin position="457"/>
        <end position="473"/>
    </location>
</feature>
<dbReference type="SUPFAM" id="SSF53098">
    <property type="entry name" value="Ribonuclease H-like"/>
    <property type="match status" value="1"/>
</dbReference>
<dbReference type="InterPro" id="IPR012337">
    <property type="entry name" value="RNaseH-like_sf"/>
</dbReference>
<reference evidence="3" key="1">
    <citation type="journal article" date="2020" name="Stud. Mycol.">
        <title>101 Dothideomycetes genomes: a test case for predicting lifestyles and emergence of pathogens.</title>
        <authorList>
            <person name="Haridas S."/>
            <person name="Albert R."/>
            <person name="Binder M."/>
            <person name="Bloem J."/>
            <person name="Labutti K."/>
            <person name="Salamov A."/>
            <person name="Andreopoulos B."/>
            <person name="Baker S."/>
            <person name="Barry K."/>
            <person name="Bills G."/>
            <person name="Bluhm B."/>
            <person name="Cannon C."/>
            <person name="Castanera R."/>
            <person name="Culley D."/>
            <person name="Daum C."/>
            <person name="Ezra D."/>
            <person name="Gonzalez J."/>
            <person name="Henrissat B."/>
            <person name="Kuo A."/>
            <person name="Liang C."/>
            <person name="Lipzen A."/>
            <person name="Lutzoni F."/>
            <person name="Magnuson J."/>
            <person name="Mondo S."/>
            <person name="Nolan M."/>
            <person name="Ohm R."/>
            <person name="Pangilinan J."/>
            <person name="Park H.-J."/>
            <person name="Ramirez L."/>
            <person name="Alfaro M."/>
            <person name="Sun H."/>
            <person name="Tritt A."/>
            <person name="Yoshinaga Y."/>
            <person name="Zwiers L.-H."/>
            <person name="Turgeon B."/>
            <person name="Goodwin S."/>
            <person name="Spatafora J."/>
            <person name="Crous P."/>
            <person name="Grigoriev I."/>
        </authorList>
    </citation>
    <scope>NUCLEOTIDE SEQUENCE</scope>
    <source>
        <strain evidence="3">CBS 121410</strain>
    </source>
</reference>
<evidence type="ECO:0000313" key="4">
    <source>
        <dbReference type="Proteomes" id="UP000799776"/>
    </source>
</evidence>
<feature type="region of interest" description="Disordered" evidence="1">
    <location>
        <begin position="1"/>
        <end position="40"/>
    </location>
</feature>
<dbReference type="GO" id="GO:0003676">
    <property type="term" value="F:nucleic acid binding"/>
    <property type="evidence" value="ECO:0007669"/>
    <property type="project" value="InterPro"/>
</dbReference>
<evidence type="ECO:0000313" key="3">
    <source>
        <dbReference type="EMBL" id="KAF2090605.1"/>
    </source>
</evidence>
<comment type="caution">
    <text evidence="3">The sequence shown here is derived from an EMBL/GenBank/DDBJ whole genome shotgun (WGS) entry which is preliminary data.</text>
</comment>
<dbReference type="PANTHER" id="PTHR28083">
    <property type="entry name" value="GOOD FOR FULL DBP5 ACTIVITY PROTEIN 2"/>
    <property type="match status" value="1"/>
</dbReference>
<dbReference type="InterPro" id="IPR048519">
    <property type="entry name" value="Gfd2/YDR514C-like_C"/>
</dbReference>
<dbReference type="GO" id="GO:0008270">
    <property type="term" value="F:zinc ion binding"/>
    <property type="evidence" value="ECO:0007669"/>
    <property type="project" value="InterPro"/>
</dbReference>
<dbReference type="EMBL" id="ML978712">
    <property type="protein sequence ID" value="KAF2090605.1"/>
    <property type="molecule type" value="Genomic_DNA"/>
</dbReference>
<dbReference type="InterPro" id="IPR036875">
    <property type="entry name" value="Znf_CCHC_sf"/>
</dbReference>
<feature type="domain" description="Gfd2/YDR514C-like C-terminal" evidence="2">
    <location>
        <begin position="242"/>
        <end position="337"/>
    </location>
</feature>
<dbReference type="Pfam" id="PF21762">
    <property type="entry name" value="DEDDh_C"/>
    <property type="match status" value="2"/>
</dbReference>
<protein>
    <recommendedName>
        <fullName evidence="2">Gfd2/YDR514C-like C-terminal domain-containing protein</fullName>
    </recommendedName>
</protein>
<sequence>MPKSNNSEMSNLVEPEDWPLGFEKVHSASPPKPEGSARMSDGGRLIHALETSAILMAVDVESWMSRSKPVSRVSYNPIQGGDSQSMITEVGLCIYDPKKIQQNDTMTLADRIRGVCARHLRFKERSHMTNPAKPYWDVCRRGCEECFQFGHSEFIDFGQLKPIFEELLDQPTEAQTAKKDAYDMSALGLDLCSPDDQPSAAAAGKGSLTVSGNIGIQFDGTYEVQFGTATKISTLSSAVPEPTRPFREIYLIGHDLRKDVKWLKEMSISLTGRSHVFWIDTQAAARELMTYGLDNAAARYYRQIGLKNLAGDFGLNIEHAHNSGNDAAYTLFVALCMAEKGAMDGGLVFNEDGKMRNYASTEAIGKIAEPAVDALIKSAASSALRPPYKHLGTQNWCSRCKKAGHVRAECRASLYCDRCECAWHITDDCNIADAELQGHRERNAKRRADRQAERSRGGRSRSGRGKGRGRGRG</sequence>
<dbReference type="Proteomes" id="UP000799776">
    <property type="component" value="Unassembled WGS sequence"/>
</dbReference>
<dbReference type="InterPro" id="IPR036397">
    <property type="entry name" value="RNaseH_sf"/>
</dbReference>
<keyword evidence="4" id="KW-1185">Reference proteome</keyword>
<dbReference type="OrthoDB" id="3943528at2759"/>
<gene>
    <name evidence="3" type="ORF">K490DRAFT_61927</name>
</gene>
<dbReference type="SUPFAM" id="SSF57756">
    <property type="entry name" value="Retrovirus zinc finger-like domains"/>
    <property type="match status" value="1"/>
</dbReference>
<organism evidence="3 4">
    <name type="scientific">Saccharata proteae CBS 121410</name>
    <dbReference type="NCBI Taxonomy" id="1314787"/>
    <lineage>
        <taxon>Eukaryota</taxon>
        <taxon>Fungi</taxon>
        <taxon>Dikarya</taxon>
        <taxon>Ascomycota</taxon>
        <taxon>Pezizomycotina</taxon>
        <taxon>Dothideomycetes</taxon>
        <taxon>Dothideomycetes incertae sedis</taxon>
        <taxon>Botryosphaeriales</taxon>
        <taxon>Saccharataceae</taxon>
        <taxon>Saccharata</taxon>
    </lineage>
</organism>
<name>A0A9P4HWQ0_9PEZI</name>